<dbReference type="InterPro" id="IPR000868">
    <property type="entry name" value="Isochorismatase-like_dom"/>
</dbReference>
<dbReference type="Pfam" id="PF00857">
    <property type="entry name" value="Isochorismatase"/>
    <property type="match status" value="1"/>
</dbReference>
<dbReference type="PANTHER" id="PTHR43540:SF6">
    <property type="entry name" value="ISOCHORISMATASE-LIKE DOMAIN-CONTAINING PROTEIN"/>
    <property type="match status" value="1"/>
</dbReference>
<sequence length="184" mass="20630">MSLRSVVTPKESVLIVWDVQKGLVRSIFNREEFLRGLNNVLEVARRTGIPTVFTKITPFPKGFEPFAMRATGRRFQFTAEDLELEISPKEGDIVMLKNTWSAFVGTNLELLLRNSGRNVILLTGIATEIGVETTARHAFALGFLPVIVSDAVSSYNKEGHERSLTNMRQFFPVVSSMELRDLLG</sequence>
<evidence type="ECO:0000259" key="2">
    <source>
        <dbReference type="Pfam" id="PF00857"/>
    </source>
</evidence>
<organism evidence="3 4">
    <name type="scientific">Metallosphaera yellowstonensis MK1</name>
    <dbReference type="NCBI Taxonomy" id="671065"/>
    <lineage>
        <taxon>Archaea</taxon>
        <taxon>Thermoproteota</taxon>
        <taxon>Thermoprotei</taxon>
        <taxon>Sulfolobales</taxon>
        <taxon>Sulfolobaceae</taxon>
        <taxon>Metallosphaera</taxon>
    </lineage>
</organism>
<dbReference type="AlphaFoldDB" id="H2C5F0"/>
<gene>
    <name evidence="3" type="ORF">MetMK1DRAFT_00017730</name>
</gene>
<dbReference type="CDD" id="cd00431">
    <property type="entry name" value="cysteine_hydrolases"/>
    <property type="match status" value="1"/>
</dbReference>
<name>H2C5F0_9CREN</name>
<dbReference type="eggNOG" id="arCOG01943">
    <property type="taxonomic scope" value="Archaea"/>
</dbReference>
<feature type="domain" description="Isochorismatase-like" evidence="2">
    <location>
        <begin position="12"/>
        <end position="177"/>
    </location>
</feature>
<evidence type="ECO:0000313" key="3">
    <source>
        <dbReference type="EMBL" id="EHP69027.1"/>
    </source>
</evidence>
<dbReference type="InterPro" id="IPR036380">
    <property type="entry name" value="Isochorismatase-like_sf"/>
</dbReference>
<protein>
    <submittedName>
        <fullName evidence="3">Nicotinamidase-like amidase</fullName>
    </submittedName>
</protein>
<evidence type="ECO:0000313" key="4">
    <source>
        <dbReference type="Proteomes" id="UP000003980"/>
    </source>
</evidence>
<reference evidence="3 4" key="1">
    <citation type="submission" date="2012-01" db="EMBL/GenBank/DDBJ databases">
        <title>Improved High-Quality Draft sequence of Metallosphaera yellowstonensis MK1.</title>
        <authorList>
            <consortium name="US DOE Joint Genome Institute"/>
            <person name="Lucas S."/>
            <person name="Han J."/>
            <person name="Cheng J.-F."/>
            <person name="Goodwin L."/>
            <person name="Pitluck S."/>
            <person name="Peters L."/>
            <person name="Teshima H."/>
            <person name="Detter J.C."/>
            <person name="Han C."/>
            <person name="Tapia R."/>
            <person name="Land M."/>
            <person name="Hauser L."/>
            <person name="Kyrpides N."/>
            <person name="Kozubal M."/>
            <person name="Macur R.E."/>
            <person name="Jay Z."/>
            <person name="Inskeep W."/>
            <person name="Woyke T."/>
        </authorList>
    </citation>
    <scope>NUCLEOTIDE SEQUENCE [LARGE SCALE GENOMIC DNA]</scope>
    <source>
        <strain evidence="3 4">MK1</strain>
    </source>
</reference>
<dbReference type="Proteomes" id="UP000003980">
    <property type="component" value="Unassembled WGS sequence"/>
</dbReference>
<proteinExistence type="predicted"/>
<dbReference type="InterPro" id="IPR050272">
    <property type="entry name" value="Isochorismatase-like_hydrls"/>
</dbReference>
<dbReference type="Gene3D" id="3.40.50.850">
    <property type="entry name" value="Isochorismatase-like"/>
    <property type="match status" value="1"/>
</dbReference>
<accession>H2C5F0</accession>
<keyword evidence="1" id="KW-0378">Hydrolase</keyword>
<dbReference type="GO" id="GO:0008908">
    <property type="term" value="F:isochorismatase activity"/>
    <property type="evidence" value="ECO:0007669"/>
    <property type="project" value="InterPro"/>
</dbReference>
<dbReference type="EMBL" id="JH597768">
    <property type="protein sequence ID" value="EHP69027.1"/>
    <property type="molecule type" value="Genomic_DNA"/>
</dbReference>
<dbReference type="InterPro" id="IPR016291">
    <property type="entry name" value="Isochorismatase"/>
</dbReference>
<dbReference type="SUPFAM" id="SSF52499">
    <property type="entry name" value="Isochorismatase-like hydrolases"/>
    <property type="match status" value="1"/>
</dbReference>
<dbReference type="PANTHER" id="PTHR43540">
    <property type="entry name" value="PEROXYUREIDOACRYLATE/UREIDOACRYLATE AMIDOHYDROLASE-RELATED"/>
    <property type="match status" value="1"/>
</dbReference>
<dbReference type="PRINTS" id="PR01398">
    <property type="entry name" value="ISCHRISMTASE"/>
</dbReference>
<evidence type="ECO:0000256" key="1">
    <source>
        <dbReference type="ARBA" id="ARBA00022801"/>
    </source>
</evidence>
<dbReference type="RefSeq" id="WP_009072621.1">
    <property type="nucleotide sequence ID" value="NZ_JH597768.1"/>
</dbReference>
<dbReference type="HOGENOM" id="CLU_068979_8_3_2"/>
<keyword evidence="4" id="KW-1185">Reference proteome</keyword>
<dbReference type="STRING" id="671065.MetMK1DRAFT_00017730"/>
<dbReference type="OrthoDB" id="9194at2157"/>